<dbReference type="PANTHER" id="PTHR35789:SF1">
    <property type="entry name" value="SPORE GERMINATION PROTEIN B3"/>
    <property type="match status" value="1"/>
</dbReference>
<protein>
    <submittedName>
        <fullName evidence="10">Ger(X)C family spore germination protein</fullName>
    </submittedName>
</protein>
<evidence type="ECO:0000256" key="7">
    <source>
        <dbReference type="ARBA" id="ARBA00023288"/>
    </source>
</evidence>
<comment type="subcellular location">
    <subcellularLocation>
        <location evidence="1">Membrane</location>
        <topology evidence="1">Lipid-anchor</topology>
    </subcellularLocation>
</comment>
<dbReference type="NCBIfam" id="TIGR02887">
    <property type="entry name" value="spore_ger_x_C"/>
    <property type="match status" value="1"/>
</dbReference>
<dbReference type="Pfam" id="PF05504">
    <property type="entry name" value="Spore_GerAC"/>
    <property type="match status" value="1"/>
</dbReference>
<evidence type="ECO:0000256" key="4">
    <source>
        <dbReference type="ARBA" id="ARBA00022729"/>
    </source>
</evidence>
<dbReference type="InterPro" id="IPR038501">
    <property type="entry name" value="Spore_GerAC_C_sf"/>
</dbReference>
<dbReference type="EMBL" id="WMEY01000008">
    <property type="protein sequence ID" value="MYL65604.1"/>
    <property type="molecule type" value="Genomic_DNA"/>
</dbReference>
<evidence type="ECO:0000256" key="2">
    <source>
        <dbReference type="ARBA" id="ARBA00007886"/>
    </source>
</evidence>
<evidence type="ECO:0000256" key="6">
    <source>
        <dbReference type="ARBA" id="ARBA00023139"/>
    </source>
</evidence>
<evidence type="ECO:0000313" key="10">
    <source>
        <dbReference type="EMBL" id="MYL65604.1"/>
    </source>
</evidence>
<dbReference type="InterPro" id="IPR057336">
    <property type="entry name" value="GerAC_N"/>
</dbReference>
<reference evidence="10 11" key="1">
    <citation type="submission" date="2019-11" db="EMBL/GenBank/DDBJ databases">
        <title>Genome sequences of 17 halophilic strains isolated from different environments.</title>
        <authorList>
            <person name="Furrow R.E."/>
        </authorList>
    </citation>
    <scope>NUCLEOTIDE SEQUENCE [LARGE SCALE GENOMIC DNA]</scope>
    <source>
        <strain evidence="10 11">22506_14_FS</strain>
    </source>
</reference>
<evidence type="ECO:0000259" key="8">
    <source>
        <dbReference type="Pfam" id="PF05504"/>
    </source>
</evidence>
<dbReference type="Pfam" id="PF25198">
    <property type="entry name" value="Spore_GerAC_N"/>
    <property type="match status" value="1"/>
</dbReference>
<accession>A0A845F4E0</accession>
<feature type="domain" description="Spore germination protein N-terminal" evidence="9">
    <location>
        <begin position="20"/>
        <end position="189"/>
    </location>
</feature>
<keyword evidence="7" id="KW-0449">Lipoprotein</keyword>
<evidence type="ECO:0000259" key="9">
    <source>
        <dbReference type="Pfam" id="PF25198"/>
    </source>
</evidence>
<keyword evidence="5" id="KW-0472">Membrane</keyword>
<keyword evidence="6" id="KW-0564">Palmitate</keyword>
<dbReference type="GO" id="GO:0016020">
    <property type="term" value="C:membrane"/>
    <property type="evidence" value="ECO:0007669"/>
    <property type="project" value="UniProtKB-SubCell"/>
</dbReference>
<dbReference type="Proteomes" id="UP000447833">
    <property type="component" value="Unassembled WGS sequence"/>
</dbReference>
<name>A0A845F4E0_9BACL</name>
<feature type="domain" description="Spore germination GerAC-like C-terminal" evidence="8">
    <location>
        <begin position="199"/>
        <end position="357"/>
    </location>
</feature>
<evidence type="ECO:0000313" key="11">
    <source>
        <dbReference type="Proteomes" id="UP000447833"/>
    </source>
</evidence>
<evidence type="ECO:0000256" key="3">
    <source>
        <dbReference type="ARBA" id="ARBA00022544"/>
    </source>
</evidence>
<evidence type="ECO:0000256" key="1">
    <source>
        <dbReference type="ARBA" id="ARBA00004635"/>
    </source>
</evidence>
<dbReference type="InterPro" id="IPR046953">
    <property type="entry name" value="Spore_GerAC-like_C"/>
</dbReference>
<evidence type="ECO:0000256" key="5">
    <source>
        <dbReference type="ARBA" id="ARBA00023136"/>
    </source>
</evidence>
<dbReference type="InterPro" id="IPR008844">
    <property type="entry name" value="Spore_GerAC-like"/>
</dbReference>
<dbReference type="PROSITE" id="PS51257">
    <property type="entry name" value="PROKAR_LIPOPROTEIN"/>
    <property type="match status" value="1"/>
</dbReference>
<dbReference type="PANTHER" id="PTHR35789">
    <property type="entry name" value="SPORE GERMINATION PROTEIN B3"/>
    <property type="match status" value="1"/>
</dbReference>
<dbReference type="Gene3D" id="3.30.300.210">
    <property type="entry name" value="Nutrient germinant receptor protein C, domain 3"/>
    <property type="match status" value="1"/>
</dbReference>
<proteinExistence type="inferred from homology"/>
<keyword evidence="3" id="KW-0309">Germination</keyword>
<organism evidence="10 11">
    <name type="scientific">Guptibacillus hwajinpoensis</name>
    <dbReference type="NCBI Taxonomy" id="208199"/>
    <lineage>
        <taxon>Bacteria</taxon>
        <taxon>Bacillati</taxon>
        <taxon>Bacillota</taxon>
        <taxon>Bacilli</taxon>
        <taxon>Bacillales</taxon>
        <taxon>Guptibacillaceae</taxon>
        <taxon>Guptibacillus</taxon>
    </lineage>
</organism>
<gene>
    <name evidence="10" type="ORF">GLW07_19780</name>
</gene>
<sequence length="360" mass="40445">MTRLFIFIVSILLLTGCLQRSILDDIQMVTIIGYDLPEKESEEGLIKGVAVAPQYQADGRIDNSVFVQTAALGKEIRSQYNSESPKPFVSGKLEVALFSKDIAETEGIIELVDTLQRDPSIGSRVFLGISSSDMETLLRTNYGNVATGTFIYDTLSHNSKHGMLPETNLHDFLYNYYSEGNDPYLPLVELDEDKVKIIGLALFQGDRMVGSIDAKHLFTFKVLHQKFSSNDSFTVKINEEEHAAIYNIASKRNLNLKKVGSNKIEIYGEVLGVIKEYSGQKLTPAKLKEIEVAMEEDIEKRGMEMIEEFQTQIIDPLGLGNAVRSVTRGDFNKEDWRQKYPDMDISFQMNVTVTESGVIE</sequence>
<comment type="similarity">
    <text evidence="2">Belongs to the GerABKC lipoprotein family.</text>
</comment>
<dbReference type="GO" id="GO:0009847">
    <property type="term" value="P:spore germination"/>
    <property type="evidence" value="ECO:0007669"/>
    <property type="project" value="InterPro"/>
</dbReference>
<dbReference type="AlphaFoldDB" id="A0A845F4E0"/>
<comment type="caution">
    <text evidence="10">The sequence shown here is derived from an EMBL/GenBank/DDBJ whole genome shotgun (WGS) entry which is preliminary data.</text>
</comment>
<dbReference type="RefSeq" id="WP_160921107.1">
    <property type="nucleotide sequence ID" value="NZ_WMEY01000008.1"/>
</dbReference>
<keyword evidence="4" id="KW-0732">Signal</keyword>